<protein>
    <submittedName>
        <fullName evidence="5">Leader peptidase (Prepilin peptidase)/N-methyltransferase</fullName>
        <ecNumber evidence="5">2.1.1.-</ecNumber>
        <ecNumber evidence="5">3.4.23.43</ecNumber>
    </submittedName>
</protein>
<dbReference type="AlphaFoldDB" id="A0A7W6H2V2"/>
<keyword evidence="6" id="KW-1185">Reference proteome</keyword>
<keyword evidence="5" id="KW-0808">Transferase</keyword>
<dbReference type="Proteomes" id="UP000542776">
    <property type="component" value="Unassembled WGS sequence"/>
</dbReference>
<accession>A0A7W6H2V2</accession>
<dbReference type="PANTHER" id="PTHR30487">
    <property type="entry name" value="TYPE 4 PREPILIN-LIKE PROTEINS LEADER PEPTIDE-PROCESSING ENZYME"/>
    <property type="match status" value="1"/>
</dbReference>
<feature type="domain" description="Prepilin type IV endopeptidase peptidase" evidence="4">
    <location>
        <begin position="19"/>
        <end position="124"/>
    </location>
</feature>
<dbReference type="RefSeq" id="WP_183198209.1">
    <property type="nucleotide sequence ID" value="NZ_JACIEK010000001.1"/>
</dbReference>
<evidence type="ECO:0000256" key="1">
    <source>
        <dbReference type="ARBA" id="ARBA00005801"/>
    </source>
</evidence>
<evidence type="ECO:0000256" key="3">
    <source>
        <dbReference type="SAM" id="Phobius"/>
    </source>
</evidence>
<feature type="transmembrane region" description="Helical" evidence="3">
    <location>
        <begin position="88"/>
        <end position="106"/>
    </location>
</feature>
<gene>
    <name evidence="5" type="ORF">GGR04_000876</name>
</gene>
<proteinExistence type="inferred from homology"/>
<dbReference type="GO" id="GO:0006465">
    <property type="term" value="P:signal peptide processing"/>
    <property type="evidence" value="ECO:0007669"/>
    <property type="project" value="TreeGrafter"/>
</dbReference>
<evidence type="ECO:0000259" key="4">
    <source>
        <dbReference type="Pfam" id="PF01478"/>
    </source>
</evidence>
<feature type="transmembrane region" description="Helical" evidence="3">
    <location>
        <begin position="64"/>
        <end position="81"/>
    </location>
</feature>
<feature type="transmembrane region" description="Helical" evidence="3">
    <location>
        <begin position="39"/>
        <end position="58"/>
    </location>
</feature>
<dbReference type="GO" id="GO:0032259">
    <property type="term" value="P:methylation"/>
    <property type="evidence" value="ECO:0007669"/>
    <property type="project" value="UniProtKB-KW"/>
</dbReference>
<name>A0A7W6H2V2_9HYPH</name>
<dbReference type="PRINTS" id="PR00864">
    <property type="entry name" value="PREPILNPTASE"/>
</dbReference>
<keyword evidence="3" id="KW-0472">Membrane</keyword>
<reference evidence="5 6" key="1">
    <citation type="submission" date="2020-08" db="EMBL/GenBank/DDBJ databases">
        <title>Genomic Encyclopedia of Type Strains, Phase IV (KMG-IV): sequencing the most valuable type-strain genomes for metagenomic binning, comparative biology and taxonomic classification.</title>
        <authorList>
            <person name="Goeker M."/>
        </authorList>
    </citation>
    <scope>NUCLEOTIDE SEQUENCE [LARGE SCALE GENOMIC DNA]</scope>
    <source>
        <strain evidence="5 6">DSM 102238</strain>
    </source>
</reference>
<evidence type="ECO:0000313" key="5">
    <source>
        <dbReference type="EMBL" id="MBB3997055.1"/>
    </source>
</evidence>
<keyword evidence="3" id="KW-0812">Transmembrane</keyword>
<feature type="transmembrane region" description="Helical" evidence="3">
    <location>
        <begin position="112"/>
        <end position="131"/>
    </location>
</feature>
<sequence>MPTGTALDAGLETAFLVALGVALLAVAVTDARERRIPDVWNLAIALLGLARLIALHPAQFVDRLLDAAAIGSLLLLLRWVYRRMRGRVGLGLGDVKFVAAAALWTGLSDMTLVILLASLAALVWLGGLRLVGGSVGRGTRLAFGPFLAGALFAVLVFDAASPAAGDEAWPIEDPADFGLSVP</sequence>
<dbReference type="GO" id="GO:0004190">
    <property type="term" value="F:aspartic-type endopeptidase activity"/>
    <property type="evidence" value="ECO:0007669"/>
    <property type="project" value="UniProtKB-EC"/>
</dbReference>
<dbReference type="InterPro" id="IPR014032">
    <property type="entry name" value="Peptidase_A24A_bac"/>
</dbReference>
<comment type="caution">
    <text evidence="5">The sequence shown here is derived from an EMBL/GenBank/DDBJ whole genome shotgun (WGS) entry which is preliminary data.</text>
</comment>
<organism evidence="5 6">
    <name type="scientific">Aureimonas pseudogalii</name>
    <dbReference type="NCBI Taxonomy" id="1744844"/>
    <lineage>
        <taxon>Bacteria</taxon>
        <taxon>Pseudomonadati</taxon>
        <taxon>Pseudomonadota</taxon>
        <taxon>Alphaproteobacteria</taxon>
        <taxon>Hyphomicrobiales</taxon>
        <taxon>Aurantimonadaceae</taxon>
        <taxon>Aureimonas</taxon>
    </lineage>
</organism>
<dbReference type="EC" id="3.4.23.43" evidence="5"/>
<dbReference type="Gene3D" id="1.20.120.1220">
    <property type="match status" value="1"/>
</dbReference>
<evidence type="ECO:0000256" key="2">
    <source>
        <dbReference type="RuleBase" id="RU003793"/>
    </source>
</evidence>
<evidence type="ECO:0000313" key="6">
    <source>
        <dbReference type="Proteomes" id="UP000542776"/>
    </source>
</evidence>
<dbReference type="EMBL" id="JACIEK010000001">
    <property type="protein sequence ID" value="MBB3997055.1"/>
    <property type="molecule type" value="Genomic_DNA"/>
</dbReference>
<dbReference type="GO" id="GO:0005886">
    <property type="term" value="C:plasma membrane"/>
    <property type="evidence" value="ECO:0007669"/>
    <property type="project" value="TreeGrafter"/>
</dbReference>
<feature type="transmembrane region" description="Helical" evidence="3">
    <location>
        <begin position="143"/>
        <end position="164"/>
    </location>
</feature>
<feature type="transmembrane region" description="Helical" evidence="3">
    <location>
        <begin position="6"/>
        <end position="27"/>
    </location>
</feature>
<keyword evidence="3" id="KW-1133">Transmembrane helix</keyword>
<dbReference type="EC" id="2.1.1.-" evidence="5"/>
<keyword evidence="5" id="KW-0378">Hydrolase</keyword>
<dbReference type="InterPro" id="IPR000045">
    <property type="entry name" value="Prepilin_IV_endopep_pep"/>
</dbReference>
<comment type="similarity">
    <text evidence="1 2">Belongs to the peptidase A24 family.</text>
</comment>
<keyword evidence="5" id="KW-0489">Methyltransferase</keyword>
<dbReference type="PANTHER" id="PTHR30487:SF0">
    <property type="entry name" value="PREPILIN LEADER PEPTIDASE_N-METHYLTRANSFERASE-RELATED"/>
    <property type="match status" value="1"/>
</dbReference>
<dbReference type="GO" id="GO:0008168">
    <property type="term" value="F:methyltransferase activity"/>
    <property type="evidence" value="ECO:0007669"/>
    <property type="project" value="UniProtKB-KW"/>
</dbReference>
<dbReference type="Pfam" id="PF01478">
    <property type="entry name" value="Peptidase_A24"/>
    <property type="match status" value="1"/>
</dbReference>
<dbReference type="InterPro" id="IPR050882">
    <property type="entry name" value="Prepilin_peptidase/N-MTase"/>
</dbReference>